<gene>
    <name evidence="1" type="ORF">NMSP_1173</name>
</gene>
<dbReference type="Proteomes" id="UP000249949">
    <property type="component" value="Chromosome"/>
</dbReference>
<organism evidence="1 2">
    <name type="scientific">Candidatus Nitrosomarinus catalinensis</name>
    <dbReference type="NCBI Taxonomy" id="1898749"/>
    <lineage>
        <taxon>Archaea</taxon>
        <taxon>Nitrososphaerota</taxon>
        <taxon>Nitrososphaeria</taxon>
        <taxon>Nitrosopumilales</taxon>
        <taxon>Nitrosopumilaceae</taxon>
        <taxon>Candidatus Nitrosomarinus</taxon>
    </lineage>
</organism>
<sequence length="103" mass="12070">MEFHPKDLPISKTYDLKNEEDAIKAIEDMVHLGFKEKKEGYKVLMPKETKIAKRIGYTVTTGITKGLREKNETRDVKYWTYHHDDEHFAIVLIDNSVLEELGF</sequence>
<dbReference type="EMBL" id="CP021324">
    <property type="protein sequence ID" value="ARS64789.1"/>
    <property type="molecule type" value="Genomic_DNA"/>
</dbReference>
<accession>A0A2Z2HQ28</accession>
<keyword evidence="2" id="KW-1185">Reference proteome</keyword>
<dbReference type="AlphaFoldDB" id="A0A2Z2HQ28"/>
<dbReference type="RefSeq" id="WP_086907840.1">
    <property type="nucleotide sequence ID" value="NZ_CP021324.1"/>
</dbReference>
<name>A0A2Z2HQ28_9ARCH</name>
<dbReference type="OrthoDB" id="6947at2157"/>
<reference evidence="1 2" key="1">
    <citation type="journal article" date="2017" name="Environ. Microbiol.">
        <title>Genome and epigenome of a novel marine Thaumarchaeota strain suggest viral infection, phosphorothioation DNA modification and multiple restriction systems.</title>
        <authorList>
            <person name="Ahlgren N.A."/>
            <person name="Chen Y."/>
            <person name="Needham D.M."/>
            <person name="Parada A.E."/>
            <person name="Sachdeva R."/>
            <person name="Trinh V."/>
            <person name="Chen T."/>
            <person name="Fuhrman J.A."/>
        </authorList>
    </citation>
    <scope>NUCLEOTIDE SEQUENCE [LARGE SCALE GENOMIC DNA]</scope>
    <source>
        <strain evidence="1 2">SPOT01</strain>
    </source>
</reference>
<evidence type="ECO:0000313" key="1">
    <source>
        <dbReference type="EMBL" id="ARS64789.1"/>
    </source>
</evidence>
<evidence type="ECO:0000313" key="2">
    <source>
        <dbReference type="Proteomes" id="UP000249949"/>
    </source>
</evidence>
<dbReference type="KEGG" id="nct:NMSP_1173"/>
<protein>
    <submittedName>
        <fullName evidence="1">Uncharacterized protein</fullName>
    </submittedName>
</protein>
<dbReference type="GeneID" id="32901626"/>
<proteinExistence type="predicted"/>